<dbReference type="EMBL" id="CP022540">
    <property type="protein sequence ID" value="ASP20215.1"/>
    <property type="molecule type" value="Genomic_DNA"/>
</dbReference>
<feature type="domain" description="4Fe-4S ferredoxin-type" evidence="1">
    <location>
        <begin position="135"/>
        <end position="168"/>
    </location>
</feature>
<dbReference type="OrthoDB" id="8279740at2"/>
<dbReference type="PROSITE" id="PS51379">
    <property type="entry name" value="4FE4S_FER_2"/>
    <property type="match status" value="1"/>
</dbReference>
<evidence type="ECO:0000313" key="2">
    <source>
        <dbReference type="EMBL" id="ASP20215.1"/>
    </source>
</evidence>
<dbReference type="InterPro" id="IPR017896">
    <property type="entry name" value="4Fe4S_Fe-S-bd"/>
</dbReference>
<keyword evidence="3" id="KW-1185">Reference proteome</keyword>
<dbReference type="KEGG" id="aht:ANTHELSMS3_01518"/>
<name>A0A222E1X7_9RHOB</name>
<dbReference type="EC" id="1.17.99.6" evidence="2"/>
<proteinExistence type="predicted"/>
<sequence length="223" mass="23525">MTPADLREADLTAACAGLRVRGALHPGSEDGAPVGTGTLVLLGPDEPGFWPLFSFSPEYFDGRPDPLDRWSKRVISALAGDWGGEALFPSDGPPYAPFLTWALTSGRAWSSPVGMLVHDAAGLFISYRAAIALPVRLALPDAVNKPCGTCGQPCQTACPVGALAPGQAYDVARCKAHIASEAGRTCRTAGCLVRRACPVAKDFYRRPEQSAFHMRAFLGDAAP</sequence>
<accession>A0A222E1X7</accession>
<organism evidence="2 3">
    <name type="scientific">Antarctobacter heliothermus</name>
    <dbReference type="NCBI Taxonomy" id="74033"/>
    <lineage>
        <taxon>Bacteria</taxon>
        <taxon>Pseudomonadati</taxon>
        <taxon>Pseudomonadota</taxon>
        <taxon>Alphaproteobacteria</taxon>
        <taxon>Rhodobacterales</taxon>
        <taxon>Roseobacteraceae</taxon>
        <taxon>Antarctobacter</taxon>
    </lineage>
</organism>
<evidence type="ECO:0000313" key="3">
    <source>
        <dbReference type="Proteomes" id="UP000203589"/>
    </source>
</evidence>
<keyword evidence="2" id="KW-0560">Oxidoreductase</keyword>
<dbReference type="RefSeq" id="WP_094034327.1">
    <property type="nucleotide sequence ID" value="NZ_CP022540.1"/>
</dbReference>
<dbReference type="GO" id="GO:0052693">
    <property type="term" value="F:epoxyqueuosine reductase activity"/>
    <property type="evidence" value="ECO:0007669"/>
    <property type="project" value="UniProtKB-EC"/>
</dbReference>
<dbReference type="Proteomes" id="UP000203589">
    <property type="component" value="Chromosome"/>
</dbReference>
<gene>
    <name evidence="2" type="ORF">ANTHELSMS3_01518</name>
</gene>
<protein>
    <submittedName>
        <fullName evidence="2">Epoxyqueuosine reductase</fullName>
        <ecNumber evidence="2">1.17.99.6</ecNumber>
    </submittedName>
</protein>
<dbReference type="AlphaFoldDB" id="A0A222E1X7"/>
<evidence type="ECO:0000259" key="1">
    <source>
        <dbReference type="PROSITE" id="PS51379"/>
    </source>
</evidence>
<reference evidence="2 3" key="1">
    <citation type="submission" date="2017-07" db="EMBL/GenBank/DDBJ databases">
        <title>Genome Sequence of Antarctobacter heliothermus Strain SMS3 Isolated from a culture of the Diatom Skeletonema marinoi.</title>
        <authorList>
            <person name="Topel M."/>
            <person name="Pinder M.I.M."/>
            <person name="Johansson O.N."/>
            <person name="Kourtchenko O."/>
            <person name="Godhe A."/>
            <person name="Clarke A.K."/>
        </authorList>
    </citation>
    <scope>NUCLEOTIDE SEQUENCE [LARGE SCALE GENOMIC DNA]</scope>
    <source>
        <strain evidence="2 3">SMS3</strain>
    </source>
</reference>